<dbReference type="Proteomes" id="UP000722485">
    <property type="component" value="Unassembled WGS sequence"/>
</dbReference>
<feature type="region of interest" description="Disordered" evidence="2">
    <location>
        <begin position="202"/>
        <end position="224"/>
    </location>
</feature>
<sequence length="313" mass="34611">MTDIIATAKSVLQVLDRAARLIKRARAAVKAANNLAELMERYANEVQQTQDWINNIILTEDRKIPQMEQTIQKIHNIALQLKKHLAKMIRKRGKSREFLHQFTSGEDERVTLDNIMRDITYAKIDLIVRVQPVLIGISKSIQNTVILGAEAIKGLDAKLPEGRDNGGRYPKLSKILQKRKPNVDGTLTLSKEDLDNIEEEDRAVTETPGETRWDPNRPTKEISSNHVGMGCFVVTGPQGEGHQDPWRDANVLITGNDIKDNVCALLGANNSIEALKMLVDLRKMEIQHGSGNKDRGLGPGPGPGPGAQGKATS</sequence>
<evidence type="ECO:0000313" key="4">
    <source>
        <dbReference type="Proteomes" id="UP000722485"/>
    </source>
</evidence>
<dbReference type="AlphaFoldDB" id="A0A9P5HKL4"/>
<gene>
    <name evidence="3" type="ORF">G7Z17_g1554</name>
</gene>
<evidence type="ECO:0000256" key="2">
    <source>
        <dbReference type="SAM" id="MobiDB-lite"/>
    </source>
</evidence>
<feature type="coiled-coil region" evidence="1">
    <location>
        <begin position="15"/>
        <end position="48"/>
    </location>
</feature>
<dbReference type="OrthoDB" id="3559235at2759"/>
<feature type="compositionally biased region" description="Basic and acidic residues" evidence="2">
    <location>
        <begin position="209"/>
        <end position="220"/>
    </location>
</feature>
<dbReference type="EMBL" id="JAANBB010000013">
    <property type="protein sequence ID" value="KAF7556279.1"/>
    <property type="molecule type" value="Genomic_DNA"/>
</dbReference>
<evidence type="ECO:0000313" key="3">
    <source>
        <dbReference type="EMBL" id="KAF7556279.1"/>
    </source>
</evidence>
<keyword evidence="1" id="KW-0175">Coiled coil</keyword>
<comment type="caution">
    <text evidence="3">The sequence shown here is derived from an EMBL/GenBank/DDBJ whole genome shotgun (WGS) entry which is preliminary data.</text>
</comment>
<feature type="region of interest" description="Disordered" evidence="2">
    <location>
        <begin position="288"/>
        <end position="313"/>
    </location>
</feature>
<accession>A0A9P5HKL4</accession>
<reference evidence="3" key="1">
    <citation type="submission" date="2020-03" db="EMBL/GenBank/DDBJ databases">
        <title>Draft Genome Sequence of Cylindrodendrum hubeiense.</title>
        <authorList>
            <person name="Buettner E."/>
            <person name="Kellner H."/>
        </authorList>
    </citation>
    <scope>NUCLEOTIDE SEQUENCE</scope>
    <source>
        <strain evidence="3">IHI 201604</strain>
    </source>
</reference>
<protein>
    <submittedName>
        <fullName evidence="3">Uncharacterized protein</fullName>
    </submittedName>
</protein>
<proteinExistence type="predicted"/>
<name>A0A9P5HKL4_9HYPO</name>
<keyword evidence="4" id="KW-1185">Reference proteome</keyword>
<evidence type="ECO:0000256" key="1">
    <source>
        <dbReference type="SAM" id="Coils"/>
    </source>
</evidence>
<organism evidence="3 4">
    <name type="scientific">Cylindrodendrum hubeiense</name>
    <dbReference type="NCBI Taxonomy" id="595255"/>
    <lineage>
        <taxon>Eukaryota</taxon>
        <taxon>Fungi</taxon>
        <taxon>Dikarya</taxon>
        <taxon>Ascomycota</taxon>
        <taxon>Pezizomycotina</taxon>
        <taxon>Sordariomycetes</taxon>
        <taxon>Hypocreomycetidae</taxon>
        <taxon>Hypocreales</taxon>
        <taxon>Nectriaceae</taxon>
        <taxon>Cylindrodendrum</taxon>
    </lineage>
</organism>